<dbReference type="PRINTS" id="PR00352">
    <property type="entry name" value="3FE4SFRDOXIN"/>
</dbReference>
<keyword evidence="2 6" id="KW-0479">Metal-binding</keyword>
<dbReference type="SUPFAM" id="SSF54862">
    <property type="entry name" value="4Fe-4S ferredoxins"/>
    <property type="match status" value="1"/>
</dbReference>
<feature type="domain" description="4Fe-4S ferredoxin-type" evidence="7">
    <location>
        <begin position="1"/>
        <end position="28"/>
    </location>
</feature>
<dbReference type="GO" id="GO:0051536">
    <property type="term" value="F:iron-sulfur cluster binding"/>
    <property type="evidence" value="ECO:0007669"/>
    <property type="project" value="UniProtKB-KW"/>
</dbReference>
<comment type="function">
    <text evidence="6">Ferredoxins are iron-sulfur proteins that transfer electrons in a wide variety of metabolic reactions.</text>
</comment>
<evidence type="ECO:0000313" key="8">
    <source>
        <dbReference type="EMBL" id="PIR95679.1"/>
    </source>
</evidence>
<keyword evidence="4 6" id="KW-0408">Iron</keyword>
<evidence type="ECO:0000259" key="7">
    <source>
        <dbReference type="PROSITE" id="PS51379"/>
    </source>
</evidence>
<dbReference type="PANTHER" id="PTHR36923">
    <property type="entry name" value="FERREDOXIN"/>
    <property type="match status" value="1"/>
</dbReference>
<reference evidence="9" key="1">
    <citation type="submission" date="2017-09" db="EMBL/GenBank/DDBJ databases">
        <title>Depth-based differentiation of microbial function through sediment-hosted aquifers and enrichment of novel symbionts in the deep terrestrial subsurface.</title>
        <authorList>
            <person name="Probst A.J."/>
            <person name="Ladd B."/>
            <person name="Jarett J.K."/>
            <person name="Geller-Mcgrath D.E."/>
            <person name="Sieber C.M.K."/>
            <person name="Emerson J.B."/>
            <person name="Anantharaman K."/>
            <person name="Thomas B.C."/>
            <person name="Malmstrom R."/>
            <person name="Stieglmeier M."/>
            <person name="Klingl A."/>
            <person name="Woyke T."/>
            <person name="Ryan C.M."/>
            <person name="Banfield J.F."/>
        </authorList>
    </citation>
    <scope>NUCLEOTIDE SEQUENCE [LARGE SCALE GENOMIC DNA]</scope>
</reference>
<keyword evidence="5 6" id="KW-0411">Iron-sulfur</keyword>
<dbReference type="InterPro" id="IPR017900">
    <property type="entry name" value="4Fe4S_Fe_S_CS"/>
</dbReference>
<dbReference type="InterPro" id="IPR001080">
    <property type="entry name" value="3Fe4S_ferredoxin"/>
</dbReference>
<dbReference type="PROSITE" id="PS00198">
    <property type="entry name" value="4FE4S_FER_1"/>
    <property type="match status" value="1"/>
</dbReference>
<dbReference type="InterPro" id="IPR051269">
    <property type="entry name" value="Fe-S_cluster_ET"/>
</dbReference>
<dbReference type="PROSITE" id="PS51379">
    <property type="entry name" value="4FE4S_FER_2"/>
    <property type="match status" value="1"/>
</dbReference>
<dbReference type="Gene3D" id="3.30.70.20">
    <property type="match status" value="1"/>
</dbReference>
<name>A0A2H0VBF2_9BACT</name>
<evidence type="ECO:0000256" key="6">
    <source>
        <dbReference type="RuleBase" id="RU368020"/>
    </source>
</evidence>
<dbReference type="InterPro" id="IPR017896">
    <property type="entry name" value="4Fe4S_Fe-S-bd"/>
</dbReference>
<keyword evidence="3 6" id="KW-0249">Electron transport</keyword>
<gene>
    <name evidence="8" type="ORF">COT93_00940</name>
</gene>
<evidence type="ECO:0000256" key="5">
    <source>
        <dbReference type="ARBA" id="ARBA00023014"/>
    </source>
</evidence>
<accession>A0A2H0VBF2</accession>
<dbReference type="PANTHER" id="PTHR36923:SF3">
    <property type="entry name" value="FERREDOXIN"/>
    <property type="match status" value="1"/>
</dbReference>
<dbReference type="AlphaFoldDB" id="A0A2H0VBF2"/>
<evidence type="ECO:0000256" key="1">
    <source>
        <dbReference type="ARBA" id="ARBA00022448"/>
    </source>
</evidence>
<evidence type="ECO:0000313" key="9">
    <source>
        <dbReference type="Proteomes" id="UP000229972"/>
    </source>
</evidence>
<evidence type="ECO:0000256" key="4">
    <source>
        <dbReference type="ARBA" id="ARBA00023004"/>
    </source>
</evidence>
<organism evidence="8 9">
    <name type="scientific">Candidatus Falkowbacteria bacterium CG10_big_fil_rev_8_21_14_0_10_37_18</name>
    <dbReference type="NCBI Taxonomy" id="1974562"/>
    <lineage>
        <taxon>Bacteria</taxon>
        <taxon>Candidatus Falkowiibacteriota</taxon>
    </lineage>
</organism>
<proteinExistence type="predicted"/>
<keyword evidence="1 6" id="KW-0813">Transport</keyword>
<comment type="caution">
    <text evidence="8">The sequence shown here is derived from an EMBL/GenBank/DDBJ whole genome shotgun (WGS) entry which is preliminary data.</text>
</comment>
<evidence type="ECO:0000256" key="2">
    <source>
        <dbReference type="ARBA" id="ARBA00022723"/>
    </source>
</evidence>
<dbReference type="Proteomes" id="UP000229972">
    <property type="component" value="Unassembled WGS sequence"/>
</dbReference>
<protein>
    <recommendedName>
        <fullName evidence="6">Ferredoxin</fullName>
    </recommendedName>
</protein>
<dbReference type="Pfam" id="PF13370">
    <property type="entry name" value="Fer4_13"/>
    <property type="match status" value="1"/>
</dbReference>
<evidence type="ECO:0000256" key="3">
    <source>
        <dbReference type="ARBA" id="ARBA00022982"/>
    </source>
</evidence>
<dbReference type="EMBL" id="PFAL01000012">
    <property type="protein sequence ID" value="PIR95679.1"/>
    <property type="molecule type" value="Genomic_DNA"/>
</dbReference>
<sequence length="60" mass="6274">MLKINASKCIGCGLCVDLCPTVFRLNSSGQAEVFGNELSGDNEEVKSAAQSCPAEAIILK</sequence>
<dbReference type="GO" id="GO:0005506">
    <property type="term" value="F:iron ion binding"/>
    <property type="evidence" value="ECO:0007669"/>
    <property type="project" value="UniProtKB-UniRule"/>
</dbReference>
<dbReference type="GO" id="GO:0009055">
    <property type="term" value="F:electron transfer activity"/>
    <property type="evidence" value="ECO:0007669"/>
    <property type="project" value="UniProtKB-UniRule"/>
</dbReference>